<protein>
    <submittedName>
        <fullName evidence="1">Uncharacterized protein</fullName>
    </submittedName>
</protein>
<accession>A0A0A8ZXZ7</accession>
<organism evidence="1">
    <name type="scientific">Arundo donax</name>
    <name type="common">Giant reed</name>
    <name type="synonym">Donax arundinaceus</name>
    <dbReference type="NCBI Taxonomy" id="35708"/>
    <lineage>
        <taxon>Eukaryota</taxon>
        <taxon>Viridiplantae</taxon>
        <taxon>Streptophyta</taxon>
        <taxon>Embryophyta</taxon>
        <taxon>Tracheophyta</taxon>
        <taxon>Spermatophyta</taxon>
        <taxon>Magnoliopsida</taxon>
        <taxon>Liliopsida</taxon>
        <taxon>Poales</taxon>
        <taxon>Poaceae</taxon>
        <taxon>PACMAD clade</taxon>
        <taxon>Arundinoideae</taxon>
        <taxon>Arundineae</taxon>
        <taxon>Arundo</taxon>
    </lineage>
</organism>
<name>A0A0A8ZXZ7_ARUDO</name>
<evidence type="ECO:0000313" key="1">
    <source>
        <dbReference type="EMBL" id="JAD41605.1"/>
    </source>
</evidence>
<reference evidence="1" key="2">
    <citation type="journal article" date="2015" name="Data Brief">
        <title>Shoot transcriptome of the giant reed, Arundo donax.</title>
        <authorList>
            <person name="Barrero R.A."/>
            <person name="Guerrero F.D."/>
            <person name="Moolhuijzen P."/>
            <person name="Goolsby J.A."/>
            <person name="Tidwell J."/>
            <person name="Bellgard S.E."/>
            <person name="Bellgard M.I."/>
        </authorList>
    </citation>
    <scope>NUCLEOTIDE SEQUENCE</scope>
    <source>
        <tissue evidence="1">Shoot tissue taken approximately 20 cm above the soil surface</tissue>
    </source>
</reference>
<sequence length="35" mass="3963">MTYFSSKVGNLLSPALQANQDLLEVRITCSNDWFT</sequence>
<proteinExistence type="predicted"/>
<dbReference type="EMBL" id="GBRH01256290">
    <property type="protein sequence ID" value="JAD41605.1"/>
    <property type="molecule type" value="Transcribed_RNA"/>
</dbReference>
<reference evidence="1" key="1">
    <citation type="submission" date="2014-09" db="EMBL/GenBank/DDBJ databases">
        <authorList>
            <person name="Magalhaes I.L.F."/>
            <person name="Oliveira U."/>
            <person name="Santos F.R."/>
            <person name="Vidigal T.H.D.A."/>
            <person name="Brescovit A.D."/>
            <person name="Santos A.J."/>
        </authorList>
    </citation>
    <scope>NUCLEOTIDE SEQUENCE</scope>
    <source>
        <tissue evidence="1">Shoot tissue taken approximately 20 cm above the soil surface</tissue>
    </source>
</reference>
<dbReference type="AlphaFoldDB" id="A0A0A8ZXZ7"/>